<dbReference type="Proteomes" id="UP000293045">
    <property type="component" value="Unassembled WGS sequence"/>
</dbReference>
<proteinExistence type="predicted"/>
<evidence type="ECO:0000313" key="3">
    <source>
        <dbReference type="Proteomes" id="UP000293045"/>
    </source>
</evidence>
<keyword evidence="1" id="KW-0812">Transmembrane</keyword>
<dbReference type="VEuPathDB" id="MicrosporidiaDB:CWI39_0040p0020"/>
<evidence type="ECO:0000256" key="1">
    <source>
        <dbReference type="SAM" id="Phobius"/>
    </source>
</evidence>
<keyword evidence="1" id="KW-1133">Transmembrane helix</keyword>
<reference evidence="2 3" key="1">
    <citation type="submission" date="2017-12" db="EMBL/GenBank/DDBJ databases">
        <authorList>
            <person name="Pombert J.-F."/>
            <person name="Haag K.L."/>
            <person name="Ebert D."/>
        </authorList>
    </citation>
    <scope>NUCLEOTIDE SEQUENCE [LARGE SCALE GENOMIC DNA]</scope>
    <source>
        <strain evidence="2">IL-BN-2</strain>
    </source>
</reference>
<dbReference type="AlphaFoldDB" id="A0A4Q9LP66"/>
<dbReference type="EMBL" id="PIXR01000040">
    <property type="protein sequence ID" value="TBU09786.1"/>
    <property type="molecule type" value="Genomic_DNA"/>
</dbReference>
<accession>A0A4Q9LP66</accession>
<feature type="transmembrane region" description="Helical" evidence="1">
    <location>
        <begin position="12"/>
        <end position="39"/>
    </location>
</feature>
<organism evidence="2 3">
    <name type="scientific">Hamiltosporidium magnivora</name>
    <dbReference type="NCBI Taxonomy" id="148818"/>
    <lineage>
        <taxon>Eukaryota</taxon>
        <taxon>Fungi</taxon>
        <taxon>Fungi incertae sedis</taxon>
        <taxon>Microsporidia</taxon>
        <taxon>Dubosqiidae</taxon>
        <taxon>Hamiltosporidium</taxon>
    </lineage>
</organism>
<gene>
    <name evidence="2" type="ORF">CWI39_0040p0020</name>
</gene>
<comment type="caution">
    <text evidence="2">The sequence shown here is derived from an EMBL/GenBank/DDBJ whole genome shotgun (WGS) entry which is preliminary data.</text>
</comment>
<evidence type="ECO:0000313" key="2">
    <source>
        <dbReference type="EMBL" id="TBU09786.1"/>
    </source>
</evidence>
<keyword evidence="1" id="KW-0472">Membrane</keyword>
<sequence>MESLRKKHSHEYYYFHSIATVLLFEVSASAVRILCKIIYISKNLVKIKKDVSYEHELLSFMIDEFDEKIT</sequence>
<protein>
    <submittedName>
        <fullName evidence="2">Uncharacterized protein</fullName>
    </submittedName>
</protein>
<name>A0A4Q9LP66_9MICR</name>